<feature type="compositionally biased region" description="Pro residues" evidence="1">
    <location>
        <begin position="48"/>
        <end position="76"/>
    </location>
</feature>
<sequence>MEVELASSRVTQPTASSSSSSSSRVNRTGGMTIDVRLAVAGQTLRPLPKVPFTPRSAPPFSLPIPPAPLSAPPIPPKDYARSPSPRPLPSPPDAFPSGPHAALPLPSPMYESRIRPNAPYLRRGPPRSASLKVQTSPEALKTRAFEAQSPATPVMPELPSPQTLQRKRFNKLRRHLGESVQVVLNRPDNLKNVDVLSRLREQSESEDDCPVIDITLESVLAPRSATDSDSSSLSDSDDVVSGDYFMSAPKPSSRKVMRERGKARWTEDDFSKVLQDLRSL</sequence>
<organism evidence="2 3">
    <name type="scientific">Favolaschia claudopus</name>
    <dbReference type="NCBI Taxonomy" id="2862362"/>
    <lineage>
        <taxon>Eukaryota</taxon>
        <taxon>Fungi</taxon>
        <taxon>Dikarya</taxon>
        <taxon>Basidiomycota</taxon>
        <taxon>Agaricomycotina</taxon>
        <taxon>Agaricomycetes</taxon>
        <taxon>Agaricomycetidae</taxon>
        <taxon>Agaricales</taxon>
        <taxon>Marasmiineae</taxon>
        <taxon>Mycenaceae</taxon>
        <taxon>Favolaschia</taxon>
    </lineage>
</organism>
<dbReference type="Proteomes" id="UP001362999">
    <property type="component" value="Unassembled WGS sequence"/>
</dbReference>
<protein>
    <submittedName>
        <fullName evidence="2">Uncharacterized protein</fullName>
    </submittedName>
</protein>
<accession>A0AAW0ECC9</accession>
<evidence type="ECO:0000313" key="3">
    <source>
        <dbReference type="Proteomes" id="UP001362999"/>
    </source>
</evidence>
<evidence type="ECO:0000256" key="1">
    <source>
        <dbReference type="SAM" id="MobiDB-lite"/>
    </source>
</evidence>
<dbReference type="EMBL" id="JAWWNJ010000002">
    <property type="protein sequence ID" value="KAK7061838.1"/>
    <property type="molecule type" value="Genomic_DNA"/>
</dbReference>
<gene>
    <name evidence="2" type="ORF">R3P38DRAFT_3166827</name>
</gene>
<feature type="region of interest" description="Disordered" evidence="1">
    <location>
        <begin position="1"/>
        <end position="29"/>
    </location>
</feature>
<feature type="region of interest" description="Disordered" evidence="1">
    <location>
        <begin position="45"/>
        <end position="160"/>
    </location>
</feature>
<comment type="caution">
    <text evidence="2">The sequence shown here is derived from an EMBL/GenBank/DDBJ whole genome shotgun (WGS) entry which is preliminary data.</text>
</comment>
<keyword evidence="3" id="KW-1185">Reference proteome</keyword>
<evidence type="ECO:0000313" key="2">
    <source>
        <dbReference type="EMBL" id="KAK7061838.1"/>
    </source>
</evidence>
<dbReference type="AlphaFoldDB" id="A0AAW0ECC9"/>
<proteinExistence type="predicted"/>
<feature type="compositionally biased region" description="Pro residues" evidence="1">
    <location>
        <begin position="84"/>
        <end position="94"/>
    </location>
</feature>
<reference evidence="2 3" key="1">
    <citation type="journal article" date="2024" name="J Genomics">
        <title>Draft genome sequencing and assembly of Favolaschia claudopus CIRM-BRFM 2984 isolated from oak limbs.</title>
        <authorList>
            <person name="Navarro D."/>
            <person name="Drula E."/>
            <person name="Chaduli D."/>
            <person name="Cazenave R."/>
            <person name="Ahrendt S."/>
            <person name="Wang J."/>
            <person name="Lipzen A."/>
            <person name="Daum C."/>
            <person name="Barry K."/>
            <person name="Grigoriev I.V."/>
            <person name="Favel A."/>
            <person name="Rosso M.N."/>
            <person name="Martin F."/>
        </authorList>
    </citation>
    <scope>NUCLEOTIDE SEQUENCE [LARGE SCALE GENOMIC DNA]</scope>
    <source>
        <strain evidence="2 3">CIRM-BRFM 2984</strain>
    </source>
</reference>
<name>A0AAW0ECC9_9AGAR</name>
<feature type="region of interest" description="Disordered" evidence="1">
    <location>
        <begin position="223"/>
        <end position="261"/>
    </location>
</feature>